<protein>
    <recommendedName>
        <fullName evidence="5">Transmembrane protein</fullName>
    </recommendedName>
</protein>
<keyword evidence="2" id="KW-0812">Transmembrane</keyword>
<dbReference type="AlphaFoldDB" id="A0A251RA48"/>
<name>A0A251RA48_PRUPE</name>
<organism evidence="3 4">
    <name type="scientific">Prunus persica</name>
    <name type="common">Peach</name>
    <name type="synonym">Amygdalus persica</name>
    <dbReference type="NCBI Taxonomy" id="3760"/>
    <lineage>
        <taxon>Eukaryota</taxon>
        <taxon>Viridiplantae</taxon>
        <taxon>Streptophyta</taxon>
        <taxon>Embryophyta</taxon>
        <taxon>Tracheophyta</taxon>
        <taxon>Spermatophyta</taxon>
        <taxon>Magnoliopsida</taxon>
        <taxon>eudicotyledons</taxon>
        <taxon>Gunneridae</taxon>
        <taxon>Pentapetalae</taxon>
        <taxon>rosids</taxon>
        <taxon>fabids</taxon>
        <taxon>Rosales</taxon>
        <taxon>Rosaceae</taxon>
        <taxon>Amygdaloideae</taxon>
        <taxon>Amygdaleae</taxon>
        <taxon>Prunus</taxon>
    </lineage>
</organism>
<feature type="transmembrane region" description="Helical" evidence="2">
    <location>
        <begin position="30"/>
        <end position="54"/>
    </location>
</feature>
<evidence type="ECO:0000256" key="1">
    <source>
        <dbReference type="SAM" id="MobiDB-lite"/>
    </source>
</evidence>
<proteinExistence type="predicted"/>
<dbReference type="Proteomes" id="UP000006882">
    <property type="component" value="Chromosome G1"/>
</dbReference>
<sequence length="91" mass="9892">MPDTHKVSPEDVRRAGAEAGKRAPGLRSSLYFGATSCMAVTGLLFAGTIGYYTLYVKKKPDPSALDVVRVRRDLDDLRPRKSLVNSTDPAP</sequence>
<dbReference type="EMBL" id="CM007651">
    <property type="protein sequence ID" value="ONI32923.1"/>
    <property type="molecule type" value="Genomic_DNA"/>
</dbReference>
<gene>
    <name evidence="3" type="ORF">PRUPE_1G394100</name>
</gene>
<keyword evidence="2" id="KW-1133">Transmembrane helix</keyword>
<evidence type="ECO:0000313" key="3">
    <source>
        <dbReference type="EMBL" id="ONI32923.1"/>
    </source>
</evidence>
<dbReference type="Gramene" id="ONI32923">
    <property type="protein sequence ID" value="ONI32923"/>
    <property type="gene ID" value="PRUPE_1G394100"/>
</dbReference>
<evidence type="ECO:0000313" key="4">
    <source>
        <dbReference type="Proteomes" id="UP000006882"/>
    </source>
</evidence>
<feature type="compositionally biased region" description="Basic and acidic residues" evidence="1">
    <location>
        <begin position="1"/>
        <end position="21"/>
    </location>
</feature>
<keyword evidence="2" id="KW-0472">Membrane</keyword>
<keyword evidence="4" id="KW-1185">Reference proteome</keyword>
<evidence type="ECO:0000256" key="2">
    <source>
        <dbReference type="SAM" id="Phobius"/>
    </source>
</evidence>
<dbReference type="STRING" id="3760.A0A251RA48"/>
<accession>A0A251RA48</accession>
<feature type="region of interest" description="Disordered" evidence="1">
    <location>
        <begin position="1"/>
        <end position="23"/>
    </location>
</feature>
<evidence type="ECO:0008006" key="5">
    <source>
        <dbReference type="Google" id="ProtNLM"/>
    </source>
</evidence>
<reference evidence="3 4" key="1">
    <citation type="journal article" date="2013" name="Nat. Genet.">
        <title>The high-quality draft genome of peach (Prunus persica) identifies unique patterns of genetic diversity, domestication and genome evolution.</title>
        <authorList>
            <consortium name="International Peach Genome Initiative"/>
            <person name="Verde I."/>
            <person name="Abbott A.G."/>
            <person name="Scalabrin S."/>
            <person name="Jung S."/>
            <person name="Shu S."/>
            <person name="Marroni F."/>
            <person name="Zhebentyayeva T."/>
            <person name="Dettori M.T."/>
            <person name="Grimwood J."/>
            <person name="Cattonaro F."/>
            <person name="Zuccolo A."/>
            <person name="Rossini L."/>
            <person name="Jenkins J."/>
            <person name="Vendramin E."/>
            <person name="Meisel L.A."/>
            <person name="Decroocq V."/>
            <person name="Sosinski B."/>
            <person name="Prochnik S."/>
            <person name="Mitros T."/>
            <person name="Policriti A."/>
            <person name="Cipriani G."/>
            <person name="Dondini L."/>
            <person name="Ficklin S."/>
            <person name="Goodstein D.M."/>
            <person name="Xuan P."/>
            <person name="Del Fabbro C."/>
            <person name="Aramini V."/>
            <person name="Copetti D."/>
            <person name="Gonzalez S."/>
            <person name="Horner D.S."/>
            <person name="Falchi R."/>
            <person name="Lucas S."/>
            <person name="Mica E."/>
            <person name="Maldonado J."/>
            <person name="Lazzari B."/>
            <person name="Bielenberg D."/>
            <person name="Pirona R."/>
            <person name="Miculan M."/>
            <person name="Barakat A."/>
            <person name="Testolin R."/>
            <person name="Stella A."/>
            <person name="Tartarini S."/>
            <person name="Tonutti P."/>
            <person name="Arus P."/>
            <person name="Orellana A."/>
            <person name="Wells C."/>
            <person name="Main D."/>
            <person name="Vizzotto G."/>
            <person name="Silva H."/>
            <person name="Salamini F."/>
            <person name="Schmutz J."/>
            <person name="Morgante M."/>
            <person name="Rokhsar D.S."/>
        </authorList>
    </citation>
    <scope>NUCLEOTIDE SEQUENCE [LARGE SCALE GENOMIC DNA]</scope>
    <source>
        <strain evidence="4">cv. Nemared</strain>
    </source>
</reference>